<dbReference type="SUPFAM" id="SSF55781">
    <property type="entry name" value="GAF domain-like"/>
    <property type="match status" value="1"/>
</dbReference>
<comment type="caution">
    <text evidence="2">The sequence shown here is derived from an EMBL/GenBank/DDBJ whole genome shotgun (WGS) entry which is preliminary data.</text>
</comment>
<accession>A0A5C4MRW7</accession>
<dbReference type="OrthoDB" id="9799225at2"/>
<dbReference type="SMART" id="SM00065">
    <property type="entry name" value="GAF"/>
    <property type="match status" value="1"/>
</dbReference>
<dbReference type="Gene3D" id="3.30.450.40">
    <property type="match status" value="1"/>
</dbReference>
<dbReference type="Pfam" id="PF01590">
    <property type="entry name" value="GAF"/>
    <property type="match status" value="1"/>
</dbReference>
<gene>
    <name evidence="2" type="ORF">FHG66_12895</name>
</gene>
<dbReference type="InterPro" id="IPR029016">
    <property type="entry name" value="GAF-like_dom_sf"/>
</dbReference>
<name>A0A5C4MRW7_9RHOB</name>
<evidence type="ECO:0000313" key="2">
    <source>
        <dbReference type="EMBL" id="TNC48712.1"/>
    </source>
</evidence>
<keyword evidence="3" id="KW-1185">Reference proteome</keyword>
<evidence type="ECO:0000313" key="3">
    <source>
        <dbReference type="Proteomes" id="UP000305887"/>
    </source>
</evidence>
<dbReference type="InterPro" id="IPR003018">
    <property type="entry name" value="GAF"/>
</dbReference>
<evidence type="ECO:0000259" key="1">
    <source>
        <dbReference type="SMART" id="SM00065"/>
    </source>
</evidence>
<reference evidence="2 3" key="1">
    <citation type="submission" date="2019-06" db="EMBL/GenBank/DDBJ databases">
        <title>YIM 131921 draft genome.</title>
        <authorList>
            <person name="Jiang L."/>
        </authorList>
    </citation>
    <scope>NUCLEOTIDE SEQUENCE [LARGE SCALE GENOMIC DNA]</scope>
    <source>
        <strain evidence="2 3">YIM 131921</strain>
    </source>
</reference>
<proteinExistence type="predicted"/>
<dbReference type="Proteomes" id="UP000305887">
    <property type="component" value="Unassembled WGS sequence"/>
</dbReference>
<dbReference type="PANTHER" id="PTHR43102:SF2">
    <property type="entry name" value="GAF DOMAIN-CONTAINING PROTEIN"/>
    <property type="match status" value="1"/>
</dbReference>
<organism evidence="2 3">
    <name type="scientific">Rubellimicrobium rubrum</name>
    <dbReference type="NCBI Taxonomy" id="2585369"/>
    <lineage>
        <taxon>Bacteria</taxon>
        <taxon>Pseudomonadati</taxon>
        <taxon>Pseudomonadota</taxon>
        <taxon>Alphaproteobacteria</taxon>
        <taxon>Rhodobacterales</taxon>
        <taxon>Roseobacteraceae</taxon>
        <taxon>Rubellimicrobium</taxon>
    </lineage>
</organism>
<dbReference type="AlphaFoldDB" id="A0A5C4MRW7"/>
<dbReference type="PANTHER" id="PTHR43102">
    <property type="entry name" value="SLR1143 PROTEIN"/>
    <property type="match status" value="1"/>
</dbReference>
<protein>
    <submittedName>
        <fullName evidence="2">GAF domain-containing protein</fullName>
    </submittedName>
</protein>
<dbReference type="EMBL" id="VDFU01000015">
    <property type="protein sequence ID" value="TNC48712.1"/>
    <property type="molecule type" value="Genomic_DNA"/>
</dbReference>
<sequence>MRDLEELCRQTRDRFGVRTALVTLVSEHRQVVLASSGGGERQTPRSVAFCDHTIRRDAVLVVPDATRDPRFARSPLVTGWPFLRFYAGAPLVFARGARIGSLCLLDTAPHELTRSDAEDLAQTAERTTGLLLERAYEASFERIIA</sequence>
<dbReference type="RefSeq" id="WP_139077414.1">
    <property type="nucleotide sequence ID" value="NZ_VDFU01000015.1"/>
</dbReference>
<feature type="domain" description="GAF" evidence="1">
    <location>
        <begin position="3"/>
        <end position="141"/>
    </location>
</feature>